<evidence type="ECO:0000256" key="5">
    <source>
        <dbReference type="ARBA" id="ARBA00022694"/>
    </source>
</evidence>
<keyword evidence="6 10" id="KW-0547">Nucleotide-binding</keyword>
<comment type="function">
    <text evidence="2 10 12">Catalyzes the transfer of a dimethylallyl group onto the adenine at position 37 in tRNAs that read codons beginning with uridine, leading to the formation of N6-(dimethylallyl)adenosine (i(6)A).</text>
</comment>
<feature type="binding site" evidence="10">
    <location>
        <begin position="12"/>
        <end position="17"/>
    </location>
    <ligand>
        <name>substrate</name>
    </ligand>
</feature>
<evidence type="ECO:0000256" key="7">
    <source>
        <dbReference type="ARBA" id="ARBA00022840"/>
    </source>
</evidence>
<dbReference type="Gene3D" id="3.40.50.300">
    <property type="entry name" value="P-loop containing nucleotide triphosphate hydrolases"/>
    <property type="match status" value="1"/>
</dbReference>
<dbReference type="HAMAP" id="MF_00185">
    <property type="entry name" value="IPP_trans"/>
    <property type="match status" value="1"/>
</dbReference>
<name>A0A0R1U5V6_9LACO</name>
<dbReference type="OrthoDB" id="9776390at2"/>
<dbReference type="InterPro" id="IPR018022">
    <property type="entry name" value="IPT"/>
</dbReference>
<evidence type="ECO:0000256" key="13">
    <source>
        <dbReference type="RuleBase" id="RU003785"/>
    </source>
</evidence>
<evidence type="ECO:0000256" key="4">
    <source>
        <dbReference type="ARBA" id="ARBA00022679"/>
    </source>
</evidence>
<dbReference type="PANTHER" id="PTHR11088">
    <property type="entry name" value="TRNA DIMETHYLALLYLTRANSFERASE"/>
    <property type="match status" value="1"/>
</dbReference>
<reference evidence="14 15" key="1">
    <citation type="journal article" date="2015" name="Genome Announc.">
        <title>Expanding the biotechnology potential of lactobacilli through comparative genomics of 213 strains and associated genera.</title>
        <authorList>
            <person name="Sun Z."/>
            <person name="Harris H.M."/>
            <person name="McCann A."/>
            <person name="Guo C."/>
            <person name="Argimon S."/>
            <person name="Zhang W."/>
            <person name="Yang X."/>
            <person name="Jeffery I.B."/>
            <person name="Cooney J.C."/>
            <person name="Kagawa T.F."/>
            <person name="Liu W."/>
            <person name="Song Y."/>
            <person name="Salvetti E."/>
            <person name="Wrobel A."/>
            <person name="Rasinkangas P."/>
            <person name="Parkhill J."/>
            <person name="Rea M.C."/>
            <person name="O'Sullivan O."/>
            <person name="Ritari J."/>
            <person name="Douillard F.P."/>
            <person name="Paul Ross R."/>
            <person name="Yang R."/>
            <person name="Briner A.E."/>
            <person name="Felis G.E."/>
            <person name="de Vos W.M."/>
            <person name="Barrangou R."/>
            <person name="Klaenhammer T.R."/>
            <person name="Caufield P.W."/>
            <person name="Cui Y."/>
            <person name="Zhang H."/>
            <person name="O'Toole P.W."/>
        </authorList>
    </citation>
    <scope>NUCLEOTIDE SEQUENCE [LARGE SCALE GENOMIC DNA]</scope>
    <source>
        <strain evidence="14 15">DSM 15833</strain>
    </source>
</reference>
<dbReference type="GO" id="GO:0052381">
    <property type="term" value="F:tRNA dimethylallyltransferase activity"/>
    <property type="evidence" value="ECO:0007669"/>
    <property type="project" value="UniProtKB-UniRule"/>
</dbReference>
<comment type="similarity">
    <text evidence="3 10 13">Belongs to the IPP transferase family.</text>
</comment>
<dbReference type="PATRIC" id="fig|1423740.3.peg.643"/>
<feature type="site" description="Interaction with substrate tRNA" evidence="10">
    <location>
        <position position="127"/>
    </location>
</feature>
<comment type="subunit">
    <text evidence="10">Monomer.</text>
</comment>
<gene>
    <name evidence="10" type="primary">miaA</name>
    <name evidence="14" type="ORF">FC36_GL000597</name>
</gene>
<dbReference type="NCBIfam" id="TIGR00174">
    <property type="entry name" value="miaA"/>
    <property type="match status" value="1"/>
</dbReference>
<dbReference type="PANTHER" id="PTHR11088:SF60">
    <property type="entry name" value="TRNA DIMETHYLALLYLTRANSFERASE"/>
    <property type="match status" value="1"/>
</dbReference>
<dbReference type="GO" id="GO:0005524">
    <property type="term" value="F:ATP binding"/>
    <property type="evidence" value="ECO:0007669"/>
    <property type="project" value="UniProtKB-UniRule"/>
</dbReference>
<evidence type="ECO:0000256" key="9">
    <source>
        <dbReference type="ARBA" id="ARBA00049563"/>
    </source>
</evidence>
<dbReference type="SUPFAM" id="SSF52540">
    <property type="entry name" value="P-loop containing nucleoside triphosphate hydrolases"/>
    <property type="match status" value="2"/>
</dbReference>
<comment type="caution">
    <text evidence="14">The sequence shown here is derived from an EMBL/GenBank/DDBJ whole genome shotgun (WGS) entry which is preliminary data.</text>
</comment>
<evidence type="ECO:0000256" key="1">
    <source>
        <dbReference type="ARBA" id="ARBA00001946"/>
    </source>
</evidence>
<keyword evidence="4 10" id="KW-0808">Transferase</keyword>
<protein>
    <recommendedName>
        <fullName evidence="10">tRNA dimethylallyltransferase</fullName>
        <ecNumber evidence="10">2.5.1.75</ecNumber>
    </recommendedName>
    <alternativeName>
        <fullName evidence="10">Dimethylallyl diphosphate:tRNA dimethylallyltransferase</fullName>
        <shortName evidence="10">DMAPP:tRNA dimethylallyltransferase</shortName>
        <shortName evidence="10">DMATase</shortName>
    </alternativeName>
    <alternativeName>
        <fullName evidence="10">Isopentenyl-diphosphate:tRNA isopentenyltransferase</fullName>
        <shortName evidence="10">IPP transferase</shortName>
        <shortName evidence="10">IPPT</shortName>
        <shortName evidence="10">IPTase</shortName>
    </alternativeName>
</protein>
<evidence type="ECO:0000256" key="2">
    <source>
        <dbReference type="ARBA" id="ARBA00003213"/>
    </source>
</evidence>
<dbReference type="Pfam" id="PF01715">
    <property type="entry name" value="IPPT"/>
    <property type="match status" value="1"/>
</dbReference>
<dbReference type="GO" id="GO:0006400">
    <property type="term" value="P:tRNA modification"/>
    <property type="evidence" value="ECO:0007669"/>
    <property type="project" value="TreeGrafter"/>
</dbReference>
<dbReference type="EC" id="2.5.1.75" evidence="10"/>
<evidence type="ECO:0000313" key="14">
    <source>
        <dbReference type="EMBL" id="KRL85227.1"/>
    </source>
</evidence>
<evidence type="ECO:0000256" key="12">
    <source>
        <dbReference type="RuleBase" id="RU003784"/>
    </source>
</evidence>
<feature type="site" description="Interaction with substrate tRNA" evidence="10">
    <location>
        <position position="101"/>
    </location>
</feature>
<dbReference type="EMBL" id="AZFH01000001">
    <property type="protein sequence ID" value="KRL85227.1"/>
    <property type="molecule type" value="Genomic_DNA"/>
</dbReference>
<accession>A0A0R1U5V6</accession>
<evidence type="ECO:0000256" key="6">
    <source>
        <dbReference type="ARBA" id="ARBA00022741"/>
    </source>
</evidence>
<evidence type="ECO:0000256" key="10">
    <source>
        <dbReference type="HAMAP-Rule" id="MF_00185"/>
    </source>
</evidence>
<keyword evidence="7 10" id="KW-0067">ATP-binding</keyword>
<dbReference type="InterPro" id="IPR039657">
    <property type="entry name" value="Dimethylallyltransferase"/>
</dbReference>
<feature type="binding site" evidence="10">
    <location>
        <begin position="10"/>
        <end position="17"/>
    </location>
    <ligand>
        <name>ATP</name>
        <dbReference type="ChEBI" id="CHEBI:30616"/>
    </ligand>
</feature>
<evidence type="ECO:0000313" key="15">
    <source>
        <dbReference type="Proteomes" id="UP000051048"/>
    </source>
</evidence>
<dbReference type="RefSeq" id="WP_025020255.1">
    <property type="nucleotide sequence ID" value="NZ_AZFH01000001.1"/>
</dbReference>
<proteinExistence type="inferred from homology"/>
<keyword evidence="5 10" id="KW-0819">tRNA processing</keyword>
<organism evidence="14 15">
    <name type="scientific">Ligilactobacillus equi DSM 15833 = JCM 10991</name>
    <dbReference type="NCBI Taxonomy" id="1423740"/>
    <lineage>
        <taxon>Bacteria</taxon>
        <taxon>Bacillati</taxon>
        <taxon>Bacillota</taxon>
        <taxon>Bacilli</taxon>
        <taxon>Lactobacillales</taxon>
        <taxon>Lactobacillaceae</taxon>
        <taxon>Ligilactobacillus</taxon>
    </lineage>
</organism>
<keyword evidence="8 10" id="KW-0460">Magnesium</keyword>
<evidence type="ECO:0000256" key="11">
    <source>
        <dbReference type="RuleBase" id="RU003783"/>
    </source>
</evidence>
<dbReference type="Proteomes" id="UP000051048">
    <property type="component" value="Unassembled WGS sequence"/>
</dbReference>
<feature type="region of interest" description="Interaction with substrate tRNA" evidence="10">
    <location>
        <begin position="35"/>
        <end position="38"/>
    </location>
</feature>
<dbReference type="STRING" id="1423740.FC36_GL000597"/>
<dbReference type="Gene3D" id="1.10.20.140">
    <property type="match status" value="1"/>
</dbReference>
<comment type="catalytic activity">
    <reaction evidence="9 10 11">
        <text>adenosine(37) in tRNA + dimethylallyl diphosphate = N(6)-dimethylallyladenosine(37) in tRNA + diphosphate</text>
        <dbReference type="Rhea" id="RHEA:26482"/>
        <dbReference type="Rhea" id="RHEA-COMP:10162"/>
        <dbReference type="Rhea" id="RHEA-COMP:10375"/>
        <dbReference type="ChEBI" id="CHEBI:33019"/>
        <dbReference type="ChEBI" id="CHEBI:57623"/>
        <dbReference type="ChEBI" id="CHEBI:74411"/>
        <dbReference type="ChEBI" id="CHEBI:74415"/>
        <dbReference type="EC" id="2.5.1.75"/>
    </reaction>
</comment>
<comment type="caution">
    <text evidence="10">Lacks conserved residue(s) required for the propagation of feature annotation.</text>
</comment>
<sequence>MKQKIVLIVGPTAVGKTALSLKLARHFSGQIISGDSMQVYRGLDIGTAKATPAEQAQVQHYLIDCQEIDQRWSVADFIQATEELTAQISQAGDLPLLVGGTGFYLQALLDGYQLGGDKFDQTDLAYREKWQAFAEEKGSQALWDKLDEIDPQAAAKIPVRNRSRIIRALEVYEKTGQRFSDQADQPNPHFEAFIIGLNTDRALLYERINQRVDQMFAAGLLEEARRLYEAGGLALPAGKGIGYKELYPYFEGHISLEEAKADIKQNSRRYAKRQLTWFRNKMQVNWYDLVLHPEDENKIIKDLTAWLNPKEG</sequence>
<dbReference type="InterPro" id="IPR027417">
    <property type="entry name" value="P-loop_NTPase"/>
</dbReference>
<dbReference type="AlphaFoldDB" id="A0A0R1U5V6"/>
<comment type="cofactor">
    <cofactor evidence="1 10">
        <name>Mg(2+)</name>
        <dbReference type="ChEBI" id="CHEBI:18420"/>
    </cofactor>
</comment>
<evidence type="ECO:0000256" key="8">
    <source>
        <dbReference type="ARBA" id="ARBA00022842"/>
    </source>
</evidence>
<evidence type="ECO:0000256" key="3">
    <source>
        <dbReference type="ARBA" id="ARBA00005842"/>
    </source>
</evidence>